<dbReference type="InterPro" id="IPR002941">
    <property type="entry name" value="DNA_methylase_N4/N6"/>
</dbReference>
<keyword evidence="1 5" id="KW-0489">Methyltransferase</keyword>
<dbReference type="PRINTS" id="PR00508">
    <property type="entry name" value="S21N4MTFRASE"/>
</dbReference>
<feature type="domain" description="DNA methylase N-4/N-6" evidence="4">
    <location>
        <begin position="7"/>
        <end position="84"/>
    </location>
</feature>
<dbReference type="GO" id="GO:0003677">
    <property type="term" value="F:DNA binding"/>
    <property type="evidence" value="ECO:0007669"/>
    <property type="project" value="InterPro"/>
</dbReference>
<feature type="non-terminal residue" evidence="5">
    <location>
        <position position="1"/>
    </location>
</feature>
<dbReference type="GO" id="GO:0032259">
    <property type="term" value="P:methylation"/>
    <property type="evidence" value="ECO:0007669"/>
    <property type="project" value="UniProtKB-KW"/>
</dbReference>
<feature type="non-terminal residue" evidence="5">
    <location>
        <position position="159"/>
    </location>
</feature>
<keyword evidence="2 5" id="KW-0808">Transferase</keyword>
<dbReference type="InterPro" id="IPR001091">
    <property type="entry name" value="RM_Methyltransferase"/>
</dbReference>
<dbReference type="AlphaFoldDB" id="T1AIR5"/>
<dbReference type="EC" id="2.1.1.-" evidence="5"/>
<name>T1AIR5_9ZZZZ</name>
<feature type="region of interest" description="Disordered" evidence="3">
    <location>
        <begin position="87"/>
        <end position="109"/>
    </location>
</feature>
<organism evidence="5">
    <name type="scientific">mine drainage metagenome</name>
    <dbReference type="NCBI Taxonomy" id="410659"/>
    <lineage>
        <taxon>unclassified sequences</taxon>
        <taxon>metagenomes</taxon>
        <taxon>ecological metagenomes</taxon>
    </lineage>
</organism>
<sequence length="159" mass="17639">GLAEEWDDATWNIPNVKFNHPEKTNHPCQFPVELVERCVLALTDPGDWVLDPYAGVGSTAIAAVKAGRKAACVDREGKYIETARRRLHVSGDGETSNSKDRHPGLPTFRAGEDLQASRGVVLECRSRARYSFNRGREYVEAHYPDLLTEVFGAIRAVDS</sequence>
<evidence type="ECO:0000256" key="3">
    <source>
        <dbReference type="SAM" id="MobiDB-lite"/>
    </source>
</evidence>
<comment type="caution">
    <text evidence="5">The sequence shown here is derived from an EMBL/GenBank/DDBJ whole genome shotgun (WGS) entry which is preliminary data.</text>
</comment>
<evidence type="ECO:0000256" key="2">
    <source>
        <dbReference type="ARBA" id="ARBA00022679"/>
    </source>
</evidence>
<dbReference type="SUPFAM" id="SSF53335">
    <property type="entry name" value="S-adenosyl-L-methionine-dependent methyltransferases"/>
    <property type="match status" value="1"/>
</dbReference>
<evidence type="ECO:0000256" key="1">
    <source>
        <dbReference type="ARBA" id="ARBA00022603"/>
    </source>
</evidence>
<dbReference type="Pfam" id="PF01555">
    <property type="entry name" value="N6_N4_Mtase"/>
    <property type="match status" value="1"/>
</dbReference>
<evidence type="ECO:0000259" key="4">
    <source>
        <dbReference type="Pfam" id="PF01555"/>
    </source>
</evidence>
<reference evidence="5" key="2">
    <citation type="journal article" date="2014" name="ISME J.">
        <title>Microbial stratification in low pH oxic and suboxic macroscopic growths along an acid mine drainage.</title>
        <authorList>
            <person name="Mendez-Garcia C."/>
            <person name="Mesa V."/>
            <person name="Sprenger R.R."/>
            <person name="Richter M."/>
            <person name="Diez M.S."/>
            <person name="Solano J."/>
            <person name="Bargiela R."/>
            <person name="Golyshina O.V."/>
            <person name="Manteca A."/>
            <person name="Ramos J.L."/>
            <person name="Gallego J.R."/>
            <person name="Llorente I."/>
            <person name="Martins Dos Santos V.A."/>
            <person name="Jensen O.N."/>
            <person name="Pelaez A.I."/>
            <person name="Sanchez J."/>
            <person name="Ferrer M."/>
        </authorList>
    </citation>
    <scope>NUCLEOTIDE SEQUENCE</scope>
</reference>
<proteinExistence type="predicted"/>
<dbReference type="InterPro" id="IPR029063">
    <property type="entry name" value="SAM-dependent_MTases_sf"/>
</dbReference>
<dbReference type="EMBL" id="AUZZ01003644">
    <property type="protein sequence ID" value="EQD56408.1"/>
    <property type="molecule type" value="Genomic_DNA"/>
</dbReference>
<gene>
    <name evidence="5" type="ORF">B2A_05268</name>
</gene>
<evidence type="ECO:0000313" key="5">
    <source>
        <dbReference type="EMBL" id="EQD56408.1"/>
    </source>
</evidence>
<dbReference type="GO" id="GO:0008170">
    <property type="term" value="F:N-methyltransferase activity"/>
    <property type="evidence" value="ECO:0007669"/>
    <property type="project" value="InterPro"/>
</dbReference>
<accession>T1AIR5</accession>
<reference evidence="5" key="1">
    <citation type="submission" date="2013-08" db="EMBL/GenBank/DDBJ databases">
        <authorList>
            <person name="Mendez C."/>
            <person name="Richter M."/>
            <person name="Ferrer M."/>
            <person name="Sanchez J."/>
        </authorList>
    </citation>
    <scope>NUCLEOTIDE SEQUENCE</scope>
</reference>
<protein>
    <submittedName>
        <fullName evidence="5">DNA methylase N-4/N-6 domain protein</fullName>
        <ecNumber evidence="5">2.1.1.-</ecNumber>
    </submittedName>
</protein>
<dbReference type="Gene3D" id="3.40.50.150">
    <property type="entry name" value="Vaccinia Virus protein VP39"/>
    <property type="match status" value="1"/>
</dbReference>